<dbReference type="AlphaFoldDB" id="A0AAE0NFU9"/>
<gene>
    <name evidence="1" type="ORF">B0T24DRAFT_697324</name>
</gene>
<proteinExistence type="predicted"/>
<dbReference type="Proteomes" id="UP001287356">
    <property type="component" value="Unassembled WGS sequence"/>
</dbReference>
<reference evidence="1" key="2">
    <citation type="submission" date="2023-06" db="EMBL/GenBank/DDBJ databases">
        <authorList>
            <consortium name="Lawrence Berkeley National Laboratory"/>
            <person name="Haridas S."/>
            <person name="Hensen N."/>
            <person name="Bonometti L."/>
            <person name="Westerberg I."/>
            <person name="Brannstrom I.O."/>
            <person name="Guillou S."/>
            <person name="Cros-Aarteil S."/>
            <person name="Calhoun S."/>
            <person name="Kuo A."/>
            <person name="Mondo S."/>
            <person name="Pangilinan J."/>
            <person name="Riley R."/>
            <person name="Labutti K."/>
            <person name="Andreopoulos B."/>
            <person name="Lipzen A."/>
            <person name="Chen C."/>
            <person name="Yanf M."/>
            <person name="Daum C."/>
            <person name="Ng V."/>
            <person name="Clum A."/>
            <person name="Steindorff A."/>
            <person name="Ohm R."/>
            <person name="Martin F."/>
            <person name="Silar P."/>
            <person name="Natvig D."/>
            <person name="Lalanne C."/>
            <person name="Gautier V."/>
            <person name="Ament-Velasquez S.L."/>
            <person name="Kruys A."/>
            <person name="Hutchinson M.I."/>
            <person name="Powell A.J."/>
            <person name="Barry K."/>
            <person name="Miller A.N."/>
            <person name="Grigoriev I.V."/>
            <person name="Debuchy R."/>
            <person name="Gladieux P."/>
            <person name="Thoren M.H."/>
            <person name="Johannesson H."/>
        </authorList>
    </citation>
    <scope>NUCLEOTIDE SEQUENCE</scope>
    <source>
        <strain evidence="1">CBS 958.72</strain>
    </source>
</reference>
<organism evidence="1 2">
    <name type="scientific">Lasiosphaeria ovina</name>
    <dbReference type="NCBI Taxonomy" id="92902"/>
    <lineage>
        <taxon>Eukaryota</taxon>
        <taxon>Fungi</taxon>
        <taxon>Dikarya</taxon>
        <taxon>Ascomycota</taxon>
        <taxon>Pezizomycotina</taxon>
        <taxon>Sordariomycetes</taxon>
        <taxon>Sordariomycetidae</taxon>
        <taxon>Sordariales</taxon>
        <taxon>Lasiosphaeriaceae</taxon>
        <taxon>Lasiosphaeria</taxon>
    </lineage>
</organism>
<accession>A0AAE0NFU9</accession>
<evidence type="ECO:0000313" key="1">
    <source>
        <dbReference type="EMBL" id="KAK3380699.1"/>
    </source>
</evidence>
<comment type="caution">
    <text evidence="1">The sequence shown here is derived from an EMBL/GenBank/DDBJ whole genome shotgun (WGS) entry which is preliminary data.</text>
</comment>
<evidence type="ECO:0000313" key="2">
    <source>
        <dbReference type="Proteomes" id="UP001287356"/>
    </source>
</evidence>
<keyword evidence="2" id="KW-1185">Reference proteome</keyword>
<protein>
    <submittedName>
        <fullName evidence="1">Uncharacterized protein</fullName>
    </submittedName>
</protein>
<dbReference type="EMBL" id="JAULSN010000002">
    <property type="protein sequence ID" value="KAK3380699.1"/>
    <property type="molecule type" value="Genomic_DNA"/>
</dbReference>
<name>A0AAE0NFU9_9PEZI</name>
<sequence length="301" mass="31911">MSLSPSPKPSAIMGVSAVAARLPIADIRHVLASMLTESEARNLVASLATSKPRGRPAAFINTRYDDMFAPQPDQLVGFDALAVRSSDGNTETQESLMLLQQTLANSTATGTGATPNKSTALVPGRTKIKSNTRRPTTTVTANLRAIQAAAVPPAGFGTRLNALRALLSVNSFLITRALLFTDAQRDIVEAALSGIVNAGMRAVCGVMTTPESIMALRTSVLEDPSSSSSQAARCTIEQELVGQTNVFKRHGMFEGVVEGYEMLVEGRRRAGAAVQALPVVIEIEDDEEEEEEGEIPDSTDA</sequence>
<reference evidence="1" key="1">
    <citation type="journal article" date="2023" name="Mol. Phylogenet. Evol.">
        <title>Genome-scale phylogeny and comparative genomics of the fungal order Sordariales.</title>
        <authorList>
            <person name="Hensen N."/>
            <person name="Bonometti L."/>
            <person name="Westerberg I."/>
            <person name="Brannstrom I.O."/>
            <person name="Guillou S."/>
            <person name="Cros-Aarteil S."/>
            <person name="Calhoun S."/>
            <person name="Haridas S."/>
            <person name="Kuo A."/>
            <person name="Mondo S."/>
            <person name="Pangilinan J."/>
            <person name="Riley R."/>
            <person name="LaButti K."/>
            <person name="Andreopoulos B."/>
            <person name="Lipzen A."/>
            <person name="Chen C."/>
            <person name="Yan M."/>
            <person name="Daum C."/>
            <person name="Ng V."/>
            <person name="Clum A."/>
            <person name="Steindorff A."/>
            <person name="Ohm R.A."/>
            <person name="Martin F."/>
            <person name="Silar P."/>
            <person name="Natvig D.O."/>
            <person name="Lalanne C."/>
            <person name="Gautier V."/>
            <person name="Ament-Velasquez S.L."/>
            <person name="Kruys A."/>
            <person name="Hutchinson M.I."/>
            <person name="Powell A.J."/>
            <person name="Barry K."/>
            <person name="Miller A.N."/>
            <person name="Grigoriev I.V."/>
            <person name="Debuchy R."/>
            <person name="Gladieux P."/>
            <person name="Hiltunen Thoren M."/>
            <person name="Johannesson H."/>
        </authorList>
    </citation>
    <scope>NUCLEOTIDE SEQUENCE</scope>
    <source>
        <strain evidence="1">CBS 958.72</strain>
    </source>
</reference>